<dbReference type="STRING" id="56107.Cylst_2954"/>
<feature type="transmembrane region" description="Helical" evidence="1">
    <location>
        <begin position="374"/>
        <end position="390"/>
    </location>
</feature>
<feature type="transmembrane region" description="Helical" evidence="1">
    <location>
        <begin position="29"/>
        <end position="50"/>
    </location>
</feature>
<accession>K9WZB2</accession>
<dbReference type="Proteomes" id="UP000010475">
    <property type="component" value="Chromosome"/>
</dbReference>
<gene>
    <name evidence="2" type="ORF">Cylst_2954</name>
</gene>
<keyword evidence="1" id="KW-0812">Transmembrane</keyword>
<organism evidence="2 3">
    <name type="scientific">Cylindrospermum stagnale PCC 7417</name>
    <dbReference type="NCBI Taxonomy" id="56107"/>
    <lineage>
        <taxon>Bacteria</taxon>
        <taxon>Bacillati</taxon>
        <taxon>Cyanobacteriota</taxon>
        <taxon>Cyanophyceae</taxon>
        <taxon>Nostocales</taxon>
        <taxon>Nostocaceae</taxon>
        <taxon>Cylindrospermum</taxon>
    </lineage>
</organism>
<feature type="transmembrane region" description="Helical" evidence="1">
    <location>
        <begin position="265"/>
        <end position="288"/>
    </location>
</feature>
<protein>
    <submittedName>
        <fullName evidence="2">Uncharacterized protein</fullName>
    </submittedName>
</protein>
<dbReference type="HOGENOM" id="CLU_031448_0_0_3"/>
<evidence type="ECO:0000313" key="3">
    <source>
        <dbReference type="Proteomes" id="UP000010475"/>
    </source>
</evidence>
<dbReference type="PATRIC" id="fig|56107.3.peg.3246"/>
<feature type="transmembrane region" description="Helical" evidence="1">
    <location>
        <begin position="527"/>
        <end position="550"/>
    </location>
</feature>
<feature type="transmembrane region" description="Helical" evidence="1">
    <location>
        <begin position="496"/>
        <end position="520"/>
    </location>
</feature>
<feature type="transmembrane region" description="Helical" evidence="1">
    <location>
        <begin position="189"/>
        <end position="219"/>
    </location>
</feature>
<reference evidence="2 3" key="1">
    <citation type="submission" date="2012-06" db="EMBL/GenBank/DDBJ databases">
        <title>Finished chromosome of genome of Cylindrospermum stagnale PCC 7417.</title>
        <authorList>
            <consortium name="US DOE Joint Genome Institute"/>
            <person name="Gugger M."/>
            <person name="Coursin T."/>
            <person name="Rippka R."/>
            <person name="Tandeau De Marsac N."/>
            <person name="Huntemann M."/>
            <person name="Wei C.-L."/>
            <person name="Han J."/>
            <person name="Detter J.C."/>
            <person name="Han C."/>
            <person name="Tapia R."/>
            <person name="Chen A."/>
            <person name="Kyrpides N."/>
            <person name="Mavromatis K."/>
            <person name="Markowitz V."/>
            <person name="Szeto E."/>
            <person name="Ivanova N."/>
            <person name="Pagani I."/>
            <person name="Pati A."/>
            <person name="Goodwin L."/>
            <person name="Nordberg H.P."/>
            <person name="Cantor M.N."/>
            <person name="Hua S.X."/>
            <person name="Woyke T."/>
            <person name="Kerfeld C.A."/>
        </authorList>
    </citation>
    <scope>NUCLEOTIDE SEQUENCE [LARGE SCALE GENOMIC DNA]</scope>
    <source>
        <strain evidence="2 3">PCC 7417</strain>
    </source>
</reference>
<keyword evidence="1" id="KW-0472">Membrane</keyword>
<feature type="transmembrane region" description="Helical" evidence="1">
    <location>
        <begin position="231"/>
        <end position="253"/>
    </location>
</feature>
<dbReference type="EMBL" id="CP003642">
    <property type="protein sequence ID" value="AFZ25126.1"/>
    <property type="molecule type" value="Genomic_DNA"/>
</dbReference>
<feature type="transmembrane region" description="Helical" evidence="1">
    <location>
        <begin position="326"/>
        <end position="354"/>
    </location>
</feature>
<proteinExistence type="predicted"/>
<dbReference type="KEGG" id="csg:Cylst_2954"/>
<dbReference type="eggNOG" id="COG1668">
    <property type="taxonomic scope" value="Bacteria"/>
</dbReference>
<keyword evidence="3" id="KW-1185">Reference proteome</keyword>
<feature type="transmembrane region" description="Helical" evidence="1">
    <location>
        <begin position="146"/>
        <end position="168"/>
    </location>
</feature>
<name>K9WZB2_9NOST</name>
<feature type="transmembrane region" description="Helical" evidence="1">
    <location>
        <begin position="570"/>
        <end position="590"/>
    </location>
</feature>
<feature type="transmembrane region" description="Helical" evidence="1">
    <location>
        <begin position="402"/>
        <end position="421"/>
    </location>
</feature>
<evidence type="ECO:0000256" key="1">
    <source>
        <dbReference type="SAM" id="Phobius"/>
    </source>
</evidence>
<keyword evidence="1" id="KW-1133">Transmembrane helix</keyword>
<evidence type="ECO:0000313" key="2">
    <source>
        <dbReference type="EMBL" id="AFZ25126.1"/>
    </source>
</evidence>
<sequence length="613" mass="69945">MTMMLNLLDKAGEWNPQLFRELKGRLKTFNVAIAVVSSLLLQLVIFLYQLTQLPGEDYPLTSQYSRLRQVYEQQQSHLYQQQNILNQKLSNYQQIKLSDPTIIPNIKEQLKQVNTDLAKLQRDLANNFTPSDQIDWQLWWRDHWEYTFLSLSVIFIFTLLIAGTFLLINDLAKEEHRGTLNFIRLSPQSSLLILTGKLLGVPSLIYLFVVTAVPLHLWAGHSAEIATSHIFSYYAILVASCLFFYSAALLFGLISRFFSSFQPWLGSAAVLIFVFTTMIMASSSSGYLNNPTAWLRLLSPWEMTNYLFPNLFHNNYKDLALKDLQFLYLPIGANLVSVVGFHIVNYGICTYGIWQGMKRCFRNPNATILNKKQSYLFVACFQVMLLGLTMQNSNNRLEDSTIFLVLFNFVIALSLIAILSPHRQTIQDWARYRHQNVAHSQSGERNSLWHDLIWGEKSPALLAIAINLVIATTPIIVWIILAPNKQAFVHLDQMRAILAVVLFFSLMMIYATIAQMMLLMKTRKRSFLAIGTVGTTMFLPPIILQFLSISPAHSPAVWLFSSFPWAAIEYSQTITIFKAFLAELTVLTLLNFRLIRQVKLAGESATKALLAGR</sequence>
<dbReference type="AlphaFoldDB" id="K9WZB2"/>
<feature type="transmembrane region" description="Helical" evidence="1">
    <location>
        <begin position="460"/>
        <end position="481"/>
    </location>
</feature>